<sequence>SWTCYDDSQSIGRRYRRQDEVGTPFCVTIDFQSLEDNQVTIRERDSLAQIRVPVEELEKTLEAKLKGESFEASPLWATRQK</sequence>
<protein>
    <recommendedName>
        <fullName evidence="1">Anticodon-binding domain-containing protein</fullName>
    </recommendedName>
</protein>
<feature type="non-terminal residue" evidence="2">
    <location>
        <position position="1"/>
    </location>
</feature>
<evidence type="ECO:0000259" key="1">
    <source>
        <dbReference type="Pfam" id="PF03129"/>
    </source>
</evidence>
<name>X1LBI8_9ZZZZ</name>
<dbReference type="Pfam" id="PF03129">
    <property type="entry name" value="HGTP_anticodon"/>
    <property type="match status" value="1"/>
</dbReference>
<gene>
    <name evidence="2" type="ORF">S06H3_18728</name>
</gene>
<dbReference type="InterPro" id="IPR036621">
    <property type="entry name" value="Anticodon-bd_dom_sf"/>
</dbReference>
<dbReference type="AlphaFoldDB" id="X1LBI8"/>
<evidence type="ECO:0000313" key="2">
    <source>
        <dbReference type="EMBL" id="GAI16692.1"/>
    </source>
</evidence>
<dbReference type="InterPro" id="IPR027031">
    <property type="entry name" value="Gly-tRNA_synthase/POLG2"/>
</dbReference>
<comment type="caution">
    <text evidence="2">The sequence shown here is derived from an EMBL/GenBank/DDBJ whole genome shotgun (WGS) entry which is preliminary data.</text>
</comment>
<dbReference type="SUPFAM" id="SSF52954">
    <property type="entry name" value="Class II aaRS ABD-related"/>
    <property type="match status" value="1"/>
</dbReference>
<dbReference type="PANTHER" id="PTHR10745:SF8">
    <property type="entry name" value="DNA POLYMERASE SUBUNIT GAMMA-2, MITOCHONDRIAL"/>
    <property type="match status" value="1"/>
</dbReference>
<dbReference type="GO" id="GO:0006426">
    <property type="term" value="P:glycyl-tRNA aminoacylation"/>
    <property type="evidence" value="ECO:0007669"/>
    <property type="project" value="TreeGrafter"/>
</dbReference>
<proteinExistence type="predicted"/>
<dbReference type="GO" id="GO:0005737">
    <property type="term" value="C:cytoplasm"/>
    <property type="evidence" value="ECO:0007669"/>
    <property type="project" value="TreeGrafter"/>
</dbReference>
<dbReference type="InterPro" id="IPR004154">
    <property type="entry name" value="Anticodon-bd"/>
</dbReference>
<dbReference type="Gene3D" id="3.40.50.800">
    <property type="entry name" value="Anticodon-binding domain"/>
    <property type="match status" value="1"/>
</dbReference>
<dbReference type="GO" id="GO:0004820">
    <property type="term" value="F:glycine-tRNA ligase activity"/>
    <property type="evidence" value="ECO:0007669"/>
    <property type="project" value="TreeGrafter"/>
</dbReference>
<reference evidence="2" key="1">
    <citation type="journal article" date="2014" name="Front. Microbiol.">
        <title>High frequency of phylogenetically diverse reductive dehalogenase-homologous genes in deep subseafloor sedimentary metagenomes.</title>
        <authorList>
            <person name="Kawai M."/>
            <person name="Futagami T."/>
            <person name="Toyoda A."/>
            <person name="Takaki Y."/>
            <person name="Nishi S."/>
            <person name="Hori S."/>
            <person name="Arai W."/>
            <person name="Tsubouchi T."/>
            <person name="Morono Y."/>
            <person name="Uchiyama I."/>
            <person name="Ito T."/>
            <person name="Fujiyama A."/>
            <person name="Inagaki F."/>
            <person name="Takami H."/>
        </authorList>
    </citation>
    <scope>NUCLEOTIDE SEQUENCE</scope>
    <source>
        <strain evidence="2">Expedition CK06-06</strain>
    </source>
</reference>
<accession>X1LBI8</accession>
<organism evidence="2">
    <name type="scientific">marine sediment metagenome</name>
    <dbReference type="NCBI Taxonomy" id="412755"/>
    <lineage>
        <taxon>unclassified sequences</taxon>
        <taxon>metagenomes</taxon>
        <taxon>ecological metagenomes</taxon>
    </lineage>
</organism>
<feature type="domain" description="Anticodon-binding" evidence="1">
    <location>
        <begin position="5"/>
        <end position="63"/>
    </location>
</feature>
<dbReference type="EMBL" id="BARV01009507">
    <property type="protein sequence ID" value="GAI16692.1"/>
    <property type="molecule type" value="Genomic_DNA"/>
</dbReference>
<dbReference type="PANTHER" id="PTHR10745">
    <property type="entry name" value="GLYCYL-TRNA SYNTHETASE/DNA POLYMERASE SUBUNIT GAMMA-2"/>
    <property type="match status" value="1"/>
</dbReference>